<reference evidence="4" key="1">
    <citation type="submission" date="2016-05" db="EMBL/GenBank/DDBJ databases">
        <title>Paenibacillus oryzae. sp. nov., isolated from the rice root.</title>
        <authorList>
            <person name="Zhang J."/>
            <person name="Zhang X."/>
        </authorList>
    </citation>
    <scope>NUCLEOTIDE SEQUENCE [LARGE SCALE GENOMIC DNA]</scope>
    <source>
        <strain evidence="4">KCTC13222</strain>
    </source>
</reference>
<proteinExistence type="predicted"/>
<dbReference type="InterPro" id="IPR010496">
    <property type="entry name" value="AL/BT2_dom"/>
</dbReference>
<accession>A0A1C1A3I0</accession>
<dbReference type="Pfam" id="PF00722">
    <property type="entry name" value="Glyco_hydro_16"/>
    <property type="match status" value="1"/>
</dbReference>
<dbReference type="PROSITE" id="PS51762">
    <property type="entry name" value="GH16_2"/>
    <property type="match status" value="1"/>
</dbReference>
<dbReference type="SUPFAM" id="SSF49899">
    <property type="entry name" value="Concanavalin A-like lectins/glucanases"/>
    <property type="match status" value="2"/>
</dbReference>
<dbReference type="InterPro" id="IPR013320">
    <property type="entry name" value="ConA-like_dom_sf"/>
</dbReference>
<evidence type="ECO:0000313" key="3">
    <source>
        <dbReference type="EMBL" id="OCT15113.1"/>
    </source>
</evidence>
<sequence length="613" mass="66330">MRLGKVLGFFGFGALLVTALTLTAGNRADASAPAGYSLVWQEDFNGSSLNEDEWNYRQNSLTDEGNVSVSGGVLQLDMTRTATGFRGAGITSKRTFGYGYYEINAKWDFVEGFHPSAWTQIWDGQLPKPNNDADATEIDLFEQQADGNINAGYFNWHSNAGADTFSYASPRVGYTGDYSLNYHTYGVDYTSTYMAFYKDGVKAGQIDYSGTTANKNSPMVFYLSTIVYGSPDPSQPTGYVYGKYYVDNFKYYSTTGTVPVTSPAAPAVHNPLRSDNFEIGAYKWNLLSGSWSTIIDGSKVLNTSTTSGESVALYSDYPVSSSTWSDSSVQAKLKLLGTTGSAGVIGRYQNGDYYYLRLNPTNNSVELLKVKSSVSTILSSVAFPVSTGTYYGLKLYMNGSTLKGYVNGVELVSGFDEDFTLGSSGVKSYNVSFSADDFLATRVMYSDDLNAGNADKWSPINGSWSVISDGTSVLKNAVATGEALAYANSAKYANAWVSANIKLHTTGGYASVIGRYTDINNFYMLRLDKAAGKLFISKKGGGSVTDLASVTLSINTNQWYRLELSMVGGVLKGYLDGEEKLSYSDASPLPAGRVGVRGYGESFSVDNLYVEAR</sequence>
<dbReference type="Gene3D" id="2.60.120.560">
    <property type="entry name" value="Exo-inulinase, domain 1"/>
    <property type="match status" value="2"/>
</dbReference>
<evidence type="ECO:0000313" key="4">
    <source>
        <dbReference type="Proteomes" id="UP000093309"/>
    </source>
</evidence>
<dbReference type="PANTHER" id="PTHR10963">
    <property type="entry name" value="GLYCOSYL HYDROLASE-RELATED"/>
    <property type="match status" value="1"/>
</dbReference>
<dbReference type="Proteomes" id="UP000093309">
    <property type="component" value="Unassembled WGS sequence"/>
</dbReference>
<dbReference type="InterPro" id="IPR000757">
    <property type="entry name" value="Beta-glucanase-like"/>
</dbReference>
<organism evidence="3 4">
    <name type="scientific">Paenibacillus pectinilyticus</name>
    <dbReference type="NCBI Taxonomy" id="512399"/>
    <lineage>
        <taxon>Bacteria</taxon>
        <taxon>Bacillati</taxon>
        <taxon>Bacillota</taxon>
        <taxon>Bacilli</taxon>
        <taxon>Bacillales</taxon>
        <taxon>Paenibacillaceae</taxon>
        <taxon>Paenibacillus</taxon>
    </lineage>
</organism>
<protein>
    <recommendedName>
        <fullName evidence="2">GH16 domain-containing protein</fullName>
    </recommendedName>
</protein>
<dbReference type="EMBL" id="LYPC01000014">
    <property type="protein sequence ID" value="OCT15113.1"/>
    <property type="molecule type" value="Genomic_DNA"/>
</dbReference>
<dbReference type="PANTHER" id="PTHR10963:SF60">
    <property type="entry name" value="GRAM-NEGATIVE BACTERIA-BINDING PROTEIN 1-RELATED"/>
    <property type="match status" value="1"/>
</dbReference>
<dbReference type="InterPro" id="IPR050546">
    <property type="entry name" value="Glycosyl_Hydrlase_16"/>
</dbReference>
<dbReference type="CDD" id="cd00413">
    <property type="entry name" value="Glyco_hydrolase_16"/>
    <property type="match status" value="1"/>
</dbReference>
<dbReference type="RefSeq" id="WP_065852023.1">
    <property type="nucleotide sequence ID" value="NZ_LYPC01000014.1"/>
</dbReference>
<evidence type="ECO:0000256" key="1">
    <source>
        <dbReference type="SAM" id="SignalP"/>
    </source>
</evidence>
<evidence type="ECO:0000259" key="2">
    <source>
        <dbReference type="PROSITE" id="PS51762"/>
    </source>
</evidence>
<dbReference type="AlphaFoldDB" id="A0A1C1A3I0"/>
<gene>
    <name evidence="3" type="ORF">A8709_13465</name>
</gene>
<name>A0A1C1A3I0_9BACL</name>
<feature type="chain" id="PRO_5038466580" description="GH16 domain-containing protein" evidence="1">
    <location>
        <begin position="25"/>
        <end position="613"/>
    </location>
</feature>
<dbReference type="GO" id="GO:0004553">
    <property type="term" value="F:hydrolase activity, hydrolyzing O-glycosyl compounds"/>
    <property type="evidence" value="ECO:0007669"/>
    <property type="project" value="InterPro"/>
</dbReference>
<dbReference type="Gene3D" id="2.60.120.200">
    <property type="match status" value="1"/>
</dbReference>
<dbReference type="GO" id="GO:0005975">
    <property type="term" value="P:carbohydrate metabolic process"/>
    <property type="evidence" value="ECO:0007669"/>
    <property type="project" value="InterPro"/>
</dbReference>
<dbReference type="Pfam" id="PF06439">
    <property type="entry name" value="3keto-disac_hyd"/>
    <property type="match status" value="1"/>
</dbReference>
<comment type="caution">
    <text evidence="3">The sequence shown here is derived from an EMBL/GenBank/DDBJ whole genome shotgun (WGS) entry which is preliminary data.</text>
</comment>
<feature type="domain" description="GH16" evidence="2">
    <location>
        <begin position="42"/>
        <end position="257"/>
    </location>
</feature>
<keyword evidence="1" id="KW-0732">Signal</keyword>
<keyword evidence="4" id="KW-1185">Reference proteome</keyword>
<dbReference type="STRING" id="512399.A8709_13465"/>
<feature type="signal peptide" evidence="1">
    <location>
        <begin position="1"/>
        <end position="24"/>
    </location>
</feature>